<dbReference type="AlphaFoldDB" id="A0AA38CXX3"/>
<feature type="non-terminal residue" evidence="5">
    <location>
        <position position="208"/>
    </location>
</feature>
<reference evidence="5 6" key="1">
    <citation type="journal article" date="2021" name="Nat. Plants">
        <title>The Taxus genome provides insights into paclitaxel biosynthesis.</title>
        <authorList>
            <person name="Xiong X."/>
            <person name="Gou J."/>
            <person name="Liao Q."/>
            <person name="Li Y."/>
            <person name="Zhou Q."/>
            <person name="Bi G."/>
            <person name="Li C."/>
            <person name="Du R."/>
            <person name="Wang X."/>
            <person name="Sun T."/>
            <person name="Guo L."/>
            <person name="Liang H."/>
            <person name="Lu P."/>
            <person name="Wu Y."/>
            <person name="Zhang Z."/>
            <person name="Ro D.K."/>
            <person name="Shang Y."/>
            <person name="Huang S."/>
            <person name="Yan J."/>
        </authorList>
    </citation>
    <scope>NUCLEOTIDE SEQUENCE [LARGE SCALE GENOMIC DNA]</scope>
    <source>
        <strain evidence="5">Ta-2019</strain>
    </source>
</reference>
<organism evidence="5 6">
    <name type="scientific">Taxus chinensis</name>
    <name type="common">Chinese yew</name>
    <name type="synonym">Taxus wallichiana var. chinensis</name>
    <dbReference type="NCBI Taxonomy" id="29808"/>
    <lineage>
        <taxon>Eukaryota</taxon>
        <taxon>Viridiplantae</taxon>
        <taxon>Streptophyta</taxon>
        <taxon>Embryophyta</taxon>
        <taxon>Tracheophyta</taxon>
        <taxon>Spermatophyta</taxon>
        <taxon>Pinopsida</taxon>
        <taxon>Pinidae</taxon>
        <taxon>Conifers II</taxon>
        <taxon>Cupressales</taxon>
        <taxon>Taxaceae</taxon>
        <taxon>Taxus</taxon>
    </lineage>
</organism>
<accession>A0AA38CXX3</accession>
<dbReference type="SUPFAM" id="SSF51126">
    <property type="entry name" value="Pectin lyase-like"/>
    <property type="match status" value="1"/>
</dbReference>
<comment type="pathway">
    <text evidence="1">Glycan metabolism; pectin degradation; 2-dehydro-3-deoxy-D-gluconate from pectin: step 1/5.</text>
</comment>
<feature type="non-terminal residue" evidence="5">
    <location>
        <position position="1"/>
    </location>
</feature>
<dbReference type="PANTHER" id="PTHR31707">
    <property type="entry name" value="PECTINESTERASE"/>
    <property type="match status" value="1"/>
</dbReference>
<dbReference type="InterPro" id="IPR012334">
    <property type="entry name" value="Pectin_lyas_fold"/>
</dbReference>
<keyword evidence="6" id="KW-1185">Reference proteome</keyword>
<dbReference type="OMA" id="EANTKAH"/>
<protein>
    <recommendedName>
        <fullName evidence="4">Pectinesterase catalytic domain-containing protein</fullName>
    </recommendedName>
</protein>
<evidence type="ECO:0000256" key="3">
    <source>
        <dbReference type="ARBA" id="ARBA00023085"/>
    </source>
</evidence>
<evidence type="ECO:0000259" key="4">
    <source>
        <dbReference type="Pfam" id="PF01095"/>
    </source>
</evidence>
<gene>
    <name evidence="5" type="ORF">KI387_008953</name>
</gene>
<proteinExistence type="predicted"/>
<feature type="domain" description="Pectinesterase catalytic" evidence="4">
    <location>
        <begin position="20"/>
        <end position="125"/>
    </location>
</feature>
<evidence type="ECO:0000256" key="2">
    <source>
        <dbReference type="ARBA" id="ARBA00022801"/>
    </source>
</evidence>
<comment type="caution">
    <text evidence="5">The sequence shown here is derived from an EMBL/GenBank/DDBJ whole genome shotgun (WGS) entry which is preliminary data.</text>
</comment>
<dbReference type="EMBL" id="JAHRHJ020000008">
    <property type="protein sequence ID" value="KAH9304549.1"/>
    <property type="molecule type" value="Genomic_DNA"/>
</dbReference>
<dbReference type="Gene3D" id="2.160.20.10">
    <property type="entry name" value="Single-stranded right-handed beta-helix, Pectin lyase-like"/>
    <property type="match status" value="1"/>
</dbReference>
<evidence type="ECO:0000313" key="5">
    <source>
        <dbReference type="EMBL" id="KAH9304549.1"/>
    </source>
</evidence>
<dbReference type="Proteomes" id="UP000824469">
    <property type="component" value="Unassembled WGS sequence"/>
</dbReference>
<dbReference type="GO" id="GO:0030599">
    <property type="term" value="F:pectinesterase activity"/>
    <property type="evidence" value="ECO:0007669"/>
    <property type="project" value="InterPro"/>
</dbReference>
<dbReference type="InterPro" id="IPR011050">
    <property type="entry name" value="Pectin_lyase_fold/virulence"/>
</dbReference>
<sequence length="208" mass="24096">ARKETQGPSKEWNGRRARKRAVTGKAFITRDLTFENTAGAAKHQAVAIHAGSDLSALYRCIFKAYQDTLYVHSLHQFYRECDVYDIVDFIFRNVTVFLQNNNLYARKPLENQKIMYTAQGRHDPIRTPTSPFKTAGLWKEYSHTVFMQSFLDDLIKPTEWLQWNETFTLSTLYYGEYMNRGPGAGTINQVKWPGYRVITSSTEAQQFT</sequence>
<dbReference type="GO" id="GO:0042545">
    <property type="term" value="P:cell wall modification"/>
    <property type="evidence" value="ECO:0007669"/>
    <property type="project" value="InterPro"/>
</dbReference>
<evidence type="ECO:0000313" key="6">
    <source>
        <dbReference type="Proteomes" id="UP000824469"/>
    </source>
</evidence>
<dbReference type="Pfam" id="PF01095">
    <property type="entry name" value="Pectinesterase"/>
    <property type="match status" value="2"/>
</dbReference>
<keyword evidence="2" id="KW-0378">Hydrolase</keyword>
<keyword evidence="3" id="KW-0063">Aspartyl esterase</keyword>
<name>A0AA38CXX3_TAXCH</name>
<feature type="domain" description="Pectinesterase catalytic" evidence="4">
    <location>
        <begin position="138"/>
        <end position="208"/>
    </location>
</feature>
<dbReference type="InterPro" id="IPR000070">
    <property type="entry name" value="Pectinesterase_cat"/>
</dbReference>
<evidence type="ECO:0000256" key="1">
    <source>
        <dbReference type="ARBA" id="ARBA00005184"/>
    </source>
</evidence>